<accession>A0AAW7X4S5</accession>
<evidence type="ECO:0000256" key="1">
    <source>
        <dbReference type="ARBA" id="ARBA00004442"/>
    </source>
</evidence>
<dbReference type="Gene3D" id="2.40.170.20">
    <property type="entry name" value="TonB-dependent receptor, beta-barrel domain"/>
    <property type="match status" value="1"/>
</dbReference>
<dbReference type="Pfam" id="PF00593">
    <property type="entry name" value="TonB_dep_Rec_b-barrel"/>
    <property type="match status" value="1"/>
</dbReference>
<evidence type="ECO:0000256" key="4">
    <source>
        <dbReference type="RuleBase" id="RU003357"/>
    </source>
</evidence>
<gene>
    <name evidence="7" type="ORF">Q4521_09990</name>
</gene>
<keyword evidence="3" id="KW-0998">Cell outer membrane</keyword>
<dbReference type="NCBIfam" id="TIGR01782">
    <property type="entry name" value="TonB-Xanth-Caul"/>
    <property type="match status" value="1"/>
</dbReference>
<dbReference type="Proteomes" id="UP001169760">
    <property type="component" value="Unassembled WGS sequence"/>
</dbReference>
<dbReference type="InterPro" id="IPR010104">
    <property type="entry name" value="TonB_rcpt_bac"/>
</dbReference>
<dbReference type="InterPro" id="IPR012910">
    <property type="entry name" value="Plug_dom"/>
</dbReference>
<evidence type="ECO:0000259" key="5">
    <source>
        <dbReference type="Pfam" id="PF00593"/>
    </source>
</evidence>
<dbReference type="InterPro" id="IPR037066">
    <property type="entry name" value="Plug_dom_sf"/>
</dbReference>
<dbReference type="PANTHER" id="PTHR40980">
    <property type="entry name" value="PLUG DOMAIN-CONTAINING PROTEIN"/>
    <property type="match status" value="1"/>
</dbReference>
<protein>
    <submittedName>
        <fullName evidence="7">TonB-dependent receptor</fullName>
    </submittedName>
</protein>
<sequence>MGANSGLFNRKTLAAAVSTCLLASVGAEVVAQDQQMEEVVVTGIRASLQRSMDVKRDSSGVVDVITAEDIGKFPDTNLAESMQRISGVSISREGGEGSRVTVRGLGAEYNLVTHNGRTVARTTGDRSFNFAEIAAELIAGVAVSKTASADTDSGGMGATIDMRSIRPLAVGEQKAVVSGKYITDSSWAGGNTPEIFALYSNTFADDTIGVSVAFDYQERESSLARAMIDNGWKTYSDATGINDTHPNVGIYSKPQSARYKFEQDKRERFNGQLVVQWAPTDSIEATLDYDTYVRSIYSDRNEVSAWFTYPENSDTATPIQGLWTESNGVATPLLYSETYYSPDIADNLNGNPNDLSMAGGHYAHKFTGDTLGLNIKWAVSDALNLEFDYAASEASDTPDHELGSDVNLSTAAFTRTSTTIDTTGEIFSVINGGGDATANQMRVTGSAFQNNANDSNVDQFKFKGSFELNEQSTIDFGVRSTEVTNRRRSVTVQQNGWGGLGVAGEMTAAFEGSDAYVRDRFDGAFSTFADVSFLPGKGQLKDGTLLTSATPMNHFFDWDLSAVQQLAKENYDIDQETMGDCPDGTSSVFCSTKDYSLGSDNQTTETTNAIYVQYTFQLEDLEARVGVRHEATDVESTGLNVLYTGANWGADTEISFTGRTQNYVTYKADYSNTLPNIDISYNATEDLVLRSSWSKSIARAAYDEIGADVSVGGNFGRQDGYATGSQGNPGLVPYESNNLDVSIEWYYSDSSYFSASGFSKKISNFIADETVILNGRYADEMPEIHDPFAGTYTQAAVAALGSSASGQELRAYIFDNFDGEPGVTRDTSAGASNFAGDIIGQQADPLVEFRMDTPSNSGDDRELQGLELALQHMFGESGFGMQANYTMVNSDLDYDTSRPSTTQRPLLGVSDSANLVGFYDLNGWNVRMSYNWRDQYLSAYTDSGNQSPIFVDAYFQLDLGISYEVTDNLKVSLDGINITENAITYSARNSDQKFQHDEYGGRWMLGASYSF</sequence>
<reference evidence="7" key="1">
    <citation type="submission" date="2023-07" db="EMBL/GenBank/DDBJ databases">
        <title>Genome content predicts the carbon catabolic preferences of heterotrophic bacteria.</title>
        <authorList>
            <person name="Gralka M."/>
        </authorList>
    </citation>
    <scope>NUCLEOTIDE SEQUENCE</scope>
    <source>
        <strain evidence="7">I3M17_2</strain>
    </source>
</reference>
<evidence type="ECO:0000313" key="7">
    <source>
        <dbReference type="EMBL" id="MDO6422805.1"/>
    </source>
</evidence>
<name>A0AAW7X4S5_9GAMM</name>
<feature type="domain" description="TonB-dependent receptor-like beta-barrel" evidence="5">
    <location>
        <begin position="431"/>
        <end position="977"/>
    </location>
</feature>
<dbReference type="SUPFAM" id="SSF56935">
    <property type="entry name" value="Porins"/>
    <property type="match status" value="1"/>
</dbReference>
<dbReference type="InterPro" id="IPR036942">
    <property type="entry name" value="Beta-barrel_TonB_sf"/>
</dbReference>
<organism evidence="7 8">
    <name type="scientific">Saccharophagus degradans</name>
    <dbReference type="NCBI Taxonomy" id="86304"/>
    <lineage>
        <taxon>Bacteria</taxon>
        <taxon>Pseudomonadati</taxon>
        <taxon>Pseudomonadota</taxon>
        <taxon>Gammaproteobacteria</taxon>
        <taxon>Cellvibrionales</taxon>
        <taxon>Cellvibrionaceae</taxon>
        <taxon>Saccharophagus</taxon>
    </lineage>
</organism>
<evidence type="ECO:0000259" key="6">
    <source>
        <dbReference type="Pfam" id="PF07715"/>
    </source>
</evidence>
<evidence type="ECO:0000256" key="2">
    <source>
        <dbReference type="ARBA" id="ARBA00023136"/>
    </source>
</evidence>
<keyword evidence="7" id="KW-0675">Receptor</keyword>
<dbReference type="PANTHER" id="PTHR40980:SF3">
    <property type="entry name" value="TONB-DEPENDENT RECEPTOR-LIKE BETA-BARREL DOMAIN-CONTAINING PROTEIN"/>
    <property type="match status" value="1"/>
</dbReference>
<comment type="subcellular location">
    <subcellularLocation>
        <location evidence="1 4">Cell outer membrane</location>
    </subcellularLocation>
</comment>
<dbReference type="RefSeq" id="WP_303492699.1">
    <property type="nucleotide sequence ID" value="NZ_JAUOPB010000007.1"/>
</dbReference>
<proteinExistence type="inferred from homology"/>
<dbReference type="GO" id="GO:0009279">
    <property type="term" value="C:cell outer membrane"/>
    <property type="evidence" value="ECO:0007669"/>
    <property type="project" value="UniProtKB-SubCell"/>
</dbReference>
<evidence type="ECO:0000256" key="3">
    <source>
        <dbReference type="ARBA" id="ARBA00023237"/>
    </source>
</evidence>
<comment type="similarity">
    <text evidence="4">Belongs to the TonB-dependent receptor family.</text>
</comment>
<comment type="caution">
    <text evidence="7">The sequence shown here is derived from an EMBL/GenBank/DDBJ whole genome shotgun (WGS) entry which is preliminary data.</text>
</comment>
<dbReference type="Pfam" id="PF07715">
    <property type="entry name" value="Plug"/>
    <property type="match status" value="1"/>
</dbReference>
<keyword evidence="4" id="KW-0798">TonB box</keyword>
<evidence type="ECO:0000313" key="8">
    <source>
        <dbReference type="Proteomes" id="UP001169760"/>
    </source>
</evidence>
<dbReference type="InterPro" id="IPR000531">
    <property type="entry name" value="Beta-barrel_TonB"/>
</dbReference>
<dbReference type="EMBL" id="JAUOPB010000007">
    <property type="protein sequence ID" value="MDO6422805.1"/>
    <property type="molecule type" value="Genomic_DNA"/>
</dbReference>
<feature type="domain" description="TonB-dependent receptor plug" evidence="6">
    <location>
        <begin position="55"/>
        <end position="158"/>
    </location>
</feature>
<keyword evidence="2 4" id="KW-0472">Membrane</keyword>
<dbReference type="Gene3D" id="2.170.130.10">
    <property type="entry name" value="TonB-dependent receptor, plug domain"/>
    <property type="match status" value="1"/>
</dbReference>
<dbReference type="AlphaFoldDB" id="A0AAW7X4S5"/>